<reference evidence="4" key="1">
    <citation type="submission" date="2021-01" db="EMBL/GenBank/DDBJ databases">
        <authorList>
            <person name="Corre E."/>
            <person name="Pelletier E."/>
            <person name="Niang G."/>
            <person name="Scheremetjew M."/>
            <person name="Finn R."/>
            <person name="Kale V."/>
            <person name="Holt S."/>
            <person name="Cochrane G."/>
            <person name="Meng A."/>
            <person name="Brown T."/>
            <person name="Cohen L."/>
        </authorList>
    </citation>
    <scope>NUCLEOTIDE SEQUENCE</scope>
    <source>
        <strain evidence="4">Pop2</strain>
    </source>
</reference>
<evidence type="ECO:0008006" key="5">
    <source>
        <dbReference type="Google" id="ProtNLM"/>
    </source>
</evidence>
<comment type="similarity">
    <text evidence="1">Belongs to the GST superfamily.</text>
</comment>
<feature type="domain" description="GST C-terminal" evidence="3">
    <location>
        <begin position="48"/>
        <end position="179"/>
    </location>
</feature>
<organism evidence="4">
    <name type="scientific">Ditylum brightwellii</name>
    <dbReference type="NCBI Taxonomy" id="49249"/>
    <lineage>
        <taxon>Eukaryota</taxon>
        <taxon>Sar</taxon>
        <taxon>Stramenopiles</taxon>
        <taxon>Ochrophyta</taxon>
        <taxon>Bacillariophyta</taxon>
        <taxon>Mediophyceae</taxon>
        <taxon>Lithodesmiophycidae</taxon>
        <taxon>Lithodesmiales</taxon>
        <taxon>Lithodesmiaceae</taxon>
        <taxon>Ditylum</taxon>
    </lineage>
</organism>
<gene>
    <name evidence="4" type="ORF">DBRI1063_LOCUS17134</name>
</gene>
<feature type="domain" description="GST N-terminal" evidence="2">
    <location>
        <begin position="1"/>
        <end position="44"/>
    </location>
</feature>
<accession>A0A6U4A5H1</accession>
<dbReference type="Pfam" id="PF00043">
    <property type="entry name" value="GST_C"/>
    <property type="match status" value="1"/>
</dbReference>
<dbReference type="InterPro" id="IPR036282">
    <property type="entry name" value="Glutathione-S-Trfase_C_sf"/>
</dbReference>
<dbReference type="PROSITE" id="PS50405">
    <property type="entry name" value="GST_CTER"/>
    <property type="match status" value="1"/>
</dbReference>
<sequence>MGDLSKNPHPFRQIPCLSDENGEVTVFESGAILTYIYTVAGLEKHNDSNARKGAVLSWITWANASLDPICFLETPEGKVYDTGLKNPNRRIDALDKILSKQEFLVDGGFSVADVAVASYLLYVPQFFQGINLSRWPNVVRYMKDCASRPHYGEAFGSGVQQYLIESLDAMGGGEKKKLFGMF</sequence>
<evidence type="ECO:0000259" key="2">
    <source>
        <dbReference type="PROSITE" id="PS50404"/>
    </source>
</evidence>
<evidence type="ECO:0000313" key="4">
    <source>
        <dbReference type="EMBL" id="CAD9342088.1"/>
    </source>
</evidence>
<dbReference type="AlphaFoldDB" id="A0A6U4A5H1"/>
<dbReference type="InterPro" id="IPR036249">
    <property type="entry name" value="Thioredoxin-like_sf"/>
</dbReference>
<dbReference type="SUPFAM" id="SSF47616">
    <property type="entry name" value="GST C-terminal domain-like"/>
    <property type="match status" value="1"/>
</dbReference>
<evidence type="ECO:0000259" key="3">
    <source>
        <dbReference type="PROSITE" id="PS50405"/>
    </source>
</evidence>
<dbReference type="Gene3D" id="3.40.30.10">
    <property type="entry name" value="Glutaredoxin"/>
    <property type="match status" value="1"/>
</dbReference>
<proteinExistence type="inferred from homology"/>
<evidence type="ECO:0000256" key="1">
    <source>
        <dbReference type="ARBA" id="ARBA00007409"/>
    </source>
</evidence>
<dbReference type="SUPFAM" id="SSF52833">
    <property type="entry name" value="Thioredoxin-like"/>
    <property type="match status" value="1"/>
</dbReference>
<dbReference type="EMBL" id="HBGN01026611">
    <property type="protein sequence ID" value="CAD9342088.1"/>
    <property type="molecule type" value="Transcribed_RNA"/>
</dbReference>
<name>A0A6U4A5H1_9STRA</name>
<dbReference type="InterPro" id="IPR004046">
    <property type="entry name" value="GST_C"/>
</dbReference>
<dbReference type="Gene3D" id="1.20.1050.10">
    <property type="match status" value="1"/>
</dbReference>
<dbReference type="PANTHER" id="PTHR44051:SF8">
    <property type="entry name" value="GLUTATHIONE S-TRANSFERASE GSTA"/>
    <property type="match status" value="1"/>
</dbReference>
<dbReference type="PANTHER" id="PTHR44051">
    <property type="entry name" value="GLUTATHIONE S-TRANSFERASE-RELATED"/>
    <property type="match status" value="1"/>
</dbReference>
<dbReference type="PROSITE" id="PS50404">
    <property type="entry name" value="GST_NTER"/>
    <property type="match status" value="1"/>
</dbReference>
<dbReference type="InterPro" id="IPR004045">
    <property type="entry name" value="Glutathione_S-Trfase_N"/>
</dbReference>
<protein>
    <recommendedName>
        <fullName evidence="5">GST C-terminal domain-containing protein</fullName>
    </recommendedName>
</protein>
<dbReference type="InterPro" id="IPR010987">
    <property type="entry name" value="Glutathione-S-Trfase_C-like"/>
</dbReference>